<reference evidence="15 16" key="1">
    <citation type="submission" date="2022-10" db="EMBL/GenBank/DDBJ databases">
        <title>Host association and intracellularity evolved multiple times independently in the Rickettsiales.</title>
        <authorList>
            <person name="Castelli M."/>
            <person name="Nardi T."/>
            <person name="Gammuto L."/>
            <person name="Bellinzona G."/>
            <person name="Sabaneyeva E."/>
            <person name="Potekhin A."/>
            <person name="Serra V."/>
            <person name="Petroni G."/>
            <person name="Sassera D."/>
        </authorList>
    </citation>
    <scope>NUCLEOTIDE SEQUENCE [LARGE SCALE GENOMIC DNA]</scope>
    <source>
        <strain evidence="15 16">Kr 154-4</strain>
    </source>
</reference>
<dbReference type="Gene3D" id="1.10.357.140">
    <property type="entry name" value="UbiA prenyltransferase"/>
    <property type="match status" value="1"/>
</dbReference>
<dbReference type="Proteomes" id="UP001326613">
    <property type="component" value="Chromosome"/>
</dbReference>
<protein>
    <recommendedName>
        <fullName evidence="11 14">Protoheme IX farnesyltransferase</fullName>
        <ecNumber evidence="3 14">2.5.1.141</ecNumber>
    </recommendedName>
    <alternativeName>
        <fullName evidence="12 14">Heme B farnesyltransferase</fullName>
    </alternativeName>
    <alternativeName>
        <fullName evidence="10 14">Heme O synthase</fullName>
    </alternativeName>
</protein>
<organism evidence="15 16">
    <name type="scientific">Candidatus Trichorickettsia mobilis</name>
    <dbReference type="NCBI Taxonomy" id="1346319"/>
    <lineage>
        <taxon>Bacteria</taxon>
        <taxon>Pseudomonadati</taxon>
        <taxon>Pseudomonadota</taxon>
        <taxon>Alphaproteobacteria</taxon>
        <taxon>Rickettsiales</taxon>
        <taxon>Rickettsiaceae</taxon>
        <taxon>Rickettsieae</taxon>
        <taxon>Candidatus Trichorickettsia</taxon>
    </lineage>
</organism>
<proteinExistence type="inferred from homology"/>
<evidence type="ECO:0000256" key="13">
    <source>
        <dbReference type="ARBA" id="ARBA00047690"/>
    </source>
</evidence>
<evidence type="ECO:0000256" key="1">
    <source>
        <dbReference type="ARBA" id="ARBA00004651"/>
    </source>
</evidence>
<evidence type="ECO:0000256" key="14">
    <source>
        <dbReference type="HAMAP-Rule" id="MF_00154"/>
    </source>
</evidence>
<dbReference type="InterPro" id="IPR030470">
    <property type="entry name" value="UbiA_prenylTrfase_CS"/>
</dbReference>
<dbReference type="PROSITE" id="PS00943">
    <property type="entry name" value="UBIA"/>
    <property type="match status" value="1"/>
</dbReference>
<evidence type="ECO:0000256" key="10">
    <source>
        <dbReference type="ARBA" id="ARBA00030253"/>
    </source>
</evidence>
<keyword evidence="16" id="KW-1185">Reference proteome</keyword>
<evidence type="ECO:0000313" key="15">
    <source>
        <dbReference type="EMBL" id="WPY01322.1"/>
    </source>
</evidence>
<keyword evidence="8 14" id="KW-0350">Heme biosynthesis</keyword>
<evidence type="ECO:0000256" key="12">
    <source>
        <dbReference type="ARBA" id="ARBA00042475"/>
    </source>
</evidence>
<evidence type="ECO:0000256" key="5">
    <source>
        <dbReference type="ARBA" id="ARBA00022679"/>
    </source>
</evidence>
<keyword evidence="4 14" id="KW-1003">Cell membrane</keyword>
<dbReference type="InterPro" id="IPR044878">
    <property type="entry name" value="UbiA_sf"/>
</dbReference>
<evidence type="ECO:0000256" key="9">
    <source>
        <dbReference type="ARBA" id="ARBA00023136"/>
    </source>
</evidence>
<evidence type="ECO:0000256" key="4">
    <source>
        <dbReference type="ARBA" id="ARBA00022475"/>
    </source>
</evidence>
<dbReference type="NCBIfam" id="NF003349">
    <property type="entry name" value="PRK04375.1-2"/>
    <property type="match status" value="1"/>
</dbReference>
<feature type="transmembrane region" description="Helical" evidence="14">
    <location>
        <begin position="145"/>
        <end position="164"/>
    </location>
</feature>
<feature type="transmembrane region" description="Helical" evidence="14">
    <location>
        <begin position="213"/>
        <end position="236"/>
    </location>
</feature>
<dbReference type="RefSeq" id="WP_323738102.1">
    <property type="nucleotide sequence ID" value="NZ_CP112932.1"/>
</dbReference>
<gene>
    <name evidence="14" type="primary">ctaB</name>
    <name evidence="15" type="ORF">Trichorick_01232</name>
</gene>
<name>A0ABZ0UTH4_9RICK</name>
<comment type="function">
    <text evidence="14">Converts heme B (protoheme IX) to heme O by substitution of the vinyl group on carbon 2 of heme B porphyrin ring with a hydroxyethyl farnesyl side group.</text>
</comment>
<dbReference type="PANTHER" id="PTHR43448:SF7">
    <property type="entry name" value="4-HYDROXYBENZOATE SOLANESYLTRANSFERASE"/>
    <property type="match status" value="1"/>
</dbReference>
<dbReference type="InterPro" id="IPR000537">
    <property type="entry name" value="UbiA_prenyltransferase"/>
</dbReference>
<keyword evidence="9 14" id="KW-0472">Membrane</keyword>
<sequence>MTAITTSLKYYSSIKDYIALMKPRVMSLVVFTAYVGAQSAPGHIHPLIMTTAIICITLGAGSAAAINMWYDLDIDSIMSRTQGRPVVTGKIAPEEALSFGVILGFFSSFMMALCVNLCAAGLLVFTILYYVFVYTIWLKRRSPQNVVIGGVAGALPPMIGWAAVTGGVTIESIALSAIIFMWTPPHSWALALYRIKDYKNCHVPMMPIAKGVYYCKIQILLYTFLMIGTSLLPFFINMAGKIYFMVASCAGLMFLYYSIALFSDDDNNKAARKLFIYSILYLFIIFLSLLNPV</sequence>
<dbReference type="HAMAP" id="MF_00154">
    <property type="entry name" value="CyoE_CtaB"/>
    <property type="match status" value="1"/>
</dbReference>
<comment type="similarity">
    <text evidence="14">Belongs to the UbiA prenyltransferase family. Protoheme IX farnesyltransferase subfamily.</text>
</comment>
<accession>A0ABZ0UTH4</accession>
<evidence type="ECO:0000256" key="6">
    <source>
        <dbReference type="ARBA" id="ARBA00022692"/>
    </source>
</evidence>
<evidence type="ECO:0000256" key="11">
    <source>
        <dbReference type="ARBA" id="ARBA00040810"/>
    </source>
</evidence>
<evidence type="ECO:0000256" key="2">
    <source>
        <dbReference type="ARBA" id="ARBA00004919"/>
    </source>
</evidence>
<feature type="transmembrane region" description="Helical" evidence="14">
    <location>
        <begin position="47"/>
        <end position="70"/>
    </location>
</feature>
<evidence type="ECO:0000256" key="8">
    <source>
        <dbReference type="ARBA" id="ARBA00023133"/>
    </source>
</evidence>
<feature type="transmembrane region" description="Helical" evidence="14">
    <location>
        <begin position="170"/>
        <end position="193"/>
    </location>
</feature>
<comment type="subcellular location">
    <subcellularLocation>
        <location evidence="1 14">Cell membrane</location>
        <topology evidence="1 14">Multi-pass membrane protein</topology>
    </subcellularLocation>
</comment>
<comment type="pathway">
    <text evidence="2 14">Porphyrin-containing compound metabolism; heme O biosynthesis; heme O from protoheme: step 1/1.</text>
</comment>
<keyword evidence="7 14" id="KW-1133">Transmembrane helix</keyword>
<dbReference type="InterPro" id="IPR006369">
    <property type="entry name" value="Protohaem_IX_farnesylTrfase"/>
</dbReference>
<evidence type="ECO:0000256" key="7">
    <source>
        <dbReference type="ARBA" id="ARBA00022989"/>
    </source>
</evidence>
<dbReference type="NCBIfam" id="TIGR01473">
    <property type="entry name" value="cyoE_ctaB"/>
    <property type="match status" value="1"/>
</dbReference>
<dbReference type="EMBL" id="CP112932">
    <property type="protein sequence ID" value="WPY01322.1"/>
    <property type="molecule type" value="Genomic_DNA"/>
</dbReference>
<dbReference type="CDD" id="cd13957">
    <property type="entry name" value="PT_UbiA_Cox10"/>
    <property type="match status" value="1"/>
</dbReference>
<dbReference type="Pfam" id="PF01040">
    <property type="entry name" value="UbiA"/>
    <property type="match status" value="1"/>
</dbReference>
<comment type="catalytic activity">
    <reaction evidence="13 14">
        <text>heme b + (2E,6E)-farnesyl diphosphate + H2O = Fe(II)-heme o + diphosphate</text>
        <dbReference type="Rhea" id="RHEA:28070"/>
        <dbReference type="ChEBI" id="CHEBI:15377"/>
        <dbReference type="ChEBI" id="CHEBI:33019"/>
        <dbReference type="ChEBI" id="CHEBI:60344"/>
        <dbReference type="ChEBI" id="CHEBI:60530"/>
        <dbReference type="ChEBI" id="CHEBI:175763"/>
        <dbReference type="EC" id="2.5.1.141"/>
    </reaction>
</comment>
<evidence type="ECO:0000313" key="16">
    <source>
        <dbReference type="Proteomes" id="UP001326613"/>
    </source>
</evidence>
<keyword evidence="6 14" id="KW-0812">Transmembrane</keyword>
<dbReference type="PANTHER" id="PTHR43448">
    <property type="entry name" value="PROTOHEME IX FARNESYLTRANSFERASE, MITOCHONDRIAL"/>
    <property type="match status" value="1"/>
</dbReference>
<feature type="transmembrane region" description="Helical" evidence="14">
    <location>
        <begin position="274"/>
        <end position="290"/>
    </location>
</feature>
<feature type="transmembrane region" description="Helical" evidence="14">
    <location>
        <begin position="109"/>
        <end position="133"/>
    </location>
</feature>
<evidence type="ECO:0000256" key="3">
    <source>
        <dbReference type="ARBA" id="ARBA00012292"/>
    </source>
</evidence>
<keyword evidence="5 14" id="KW-0808">Transferase</keyword>
<comment type="miscellaneous">
    <text evidence="14">Carbon 2 of the heme B porphyrin ring is defined according to the Fischer nomenclature.</text>
</comment>
<dbReference type="EC" id="2.5.1.141" evidence="3 14"/>
<feature type="transmembrane region" description="Helical" evidence="14">
    <location>
        <begin position="242"/>
        <end position="262"/>
    </location>
</feature>